<dbReference type="InterPro" id="IPR035979">
    <property type="entry name" value="RBD_domain_sf"/>
</dbReference>
<dbReference type="SMART" id="SM00360">
    <property type="entry name" value="RRM"/>
    <property type="match status" value="1"/>
</dbReference>
<dbReference type="Pfam" id="PF13893">
    <property type="entry name" value="RRM_5"/>
    <property type="match status" value="1"/>
</dbReference>
<evidence type="ECO:0000256" key="1">
    <source>
        <dbReference type="PROSITE-ProRule" id="PRU00176"/>
    </source>
</evidence>
<keyword evidence="1" id="KW-0694">RNA-binding</keyword>
<dbReference type="SUPFAM" id="SSF54928">
    <property type="entry name" value="RNA-binding domain, RBD"/>
    <property type="match status" value="1"/>
</dbReference>
<dbReference type="Pfam" id="PF00076">
    <property type="entry name" value="RRM_1"/>
    <property type="match status" value="1"/>
</dbReference>
<protein>
    <recommendedName>
        <fullName evidence="2">RRM domain-containing protein</fullName>
    </recommendedName>
</protein>
<dbReference type="Proteomes" id="UP000271974">
    <property type="component" value="Unassembled WGS sequence"/>
</dbReference>
<proteinExistence type="predicted"/>
<reference evidence="3 4" key="1">
    <citation type="submission" date="2019-01" db="EMBL/GenBank/DDBJ databases">
        <title>A draft genome assembly of the solar-powered sea slug Elysia chlorotica.</title>
        <authorList>
            <person name="Cai H."/>
            <person name="Li Q."/>
            <person name="Fang X."/>
            <person name="Li J."/>
            <person name="Curtis N.E."/>
            <person name="Altenburger A."/>
            <person name="Shibata T."/>
            <person name="Feng M."/>
            <person name="Maeda T."/>
            <person name="Schwartz J.A."/>
            <person name="Shigenobu S."/>
            <person name="Lundholm N."/>
            <person name="Nishiyama T."/>
            <person name="Yang H."/>
            <person name="Hasebe M."/>
            <person name="Li S."/>
            <person name="Pierce S.K."/>
            <person name="Wang J."/>
        </authorList>
    </citation>
    <scope>NUCLEOTIDE SEQUENCE [LARGE SCALE GENOMIC DNA]</scope>
    <source>
        <strain evidence="3">EC2010</strain>
        <tissue evidence="3">Whole organism of an adult</tissue>
    </source>
</reference>
<organism evidence="3 4">
    <name type="scientific">Elysia chlorotica</name>
    <name type="common">Eastern emerald elysia</name>
    <name type="synonym">Sea slug</name>
    <dbReference type="NCBI Taxonomy" id="188477"/>
    <lineage>
        <taxon>Eukaryota</taxon>
        <taxon>Metazoa</taxon>
        <taxon>Spiralia</taxon>
        <taxon>Lophotrochozoa</taxon>
        <taxon>Mollusca</taxon>
        <taxon>Gastropoda</taxon>
        <taxon>Heterobranchia</taxon>
        <taxon>Euthyneura</taxon>
        <taxon>Panpulmonata</taxon>
        <taxon>Sacoglossa</taxon>
        <taxon>Placobranchoidea</taxon>
        <taxon>Plakobranchidae</taxon>
        <taxon>Elysia</taxon>
    </lineage>
</organism>
<dbReference type="CDD" id="cd12425">
    <property type="entry name" value="RRM4_PTBP1_like"/>
    <property type="match status" value="1"/>
</dbReference>
<dbReference type="InterPro" id="IPR000504">
    <property type="entry name" value="RRM_dom"/>
</dbReference>
<dbReference type="PROSITE" id="PS50102">
    <property type="entry name" value="RRM"/>
    <property type="match status" value="1"/>
</dbReference>
<dbReference type="AlphaFoldDB" id="A0A433SVL7"/>
<sequence>MADSSQAMQAITYLDKVRVWGKQLRVGSSKHQMIQLPKEGQSDSGLTKDFMNSPHHRFRRSGSKKYIIPPTAVLHLYYVASLEEDDIRRMFSQYGTVKGFKFFPNDRKMALIEMSTVEEATLSLMGLHNYQVGDNLHLRVSFSRSTI</sequence>
<evidence type="ECO:0000259" key="2">
    <source>
        <dbReference type="PROSITE" id="PS50102"/>
    </source>
</evidence>
<accession>A0A433SVL7</accession>
<evidence type="ECO:0000313" key="4">
    <source>
        <dbReference type="Proteomes" id="UP000271974"/>
    </source>
</evidence>
<dbReference type="STRING" id="188477.A0A433SVL7"/>
<dbReference type="GO" id="GO:0003723">
    <property type="term" value="F:RNA binding"/>
    <property type="evidence" value="ECO:0007669"/>
    <property type="project" value="UniProtKB-UniRule"/>
</dbReference>
<gene>
    <name evidence="3" type="ORF">EGW08_018938</name>
</gene>
<feature type="domain" description="RRM" evidence="2">
    <location>
        <begin position="73"/>
        <end position="145"/>
    </location>
</feature>
<dbReference type="InterPro" id="IPR012677">
    <property type="entry name" value="Nucleotide-bd_a/b_plait_sf"/>
</dbReference>
<dbReference type="OrthoDB" id="296632at2759"/>
<dbReference type="Gene3D" id="3.30.70.330">
    <property type="match status" value="2"/>
</dbReference>
<dbReference type="EMBL" id="RQTK01000954">
    <property type="protein sequence ID" value="RUS73289.1"/>
    <property type="molecule type" value="Genomic_DNA"/>
</dbReference>
<dbReference type="PANTHER" id="PTHR15592">
    <property type="entry name" value="MATRIN 3/NUCLEAR PROTEIN 220-RELATED"/>
    <property type="match status" value="1"/>
</dbReference>
<keyword evidence="4" id="KW-1185">Reference proteome</keyword>
<evidence type="ECO:0000313" key="3">
    <source>
        <dbReference type="EMBL" id="RUS73289.1"/>
    </source>
</evidence>
<name>A0A433SVL7_ELYCH</name>
<comment type="caution">
    <text evidence="3">The sequence shown here is derived from an EMBL/GenBank/DDBJ whole genome shotgun (WGS) entry which is preliminary data.</text>
</comment>